<evidence type="ECO:0000313" key="1">
    <source>
        <dbReference type="Ensembl" id="ENSLCNP00005004821.1"/>
    </source>
</evidence>
<evidence type="ECO:0000313" key="2">
    <source>
        <dbReference type="Proteomes" id="UP000472241"/>
    </source>
</evidence>
<reference evidence="1" key="1">
    <citation type="submission" date="2025-08" db="UniProtKB">
        <authorList>
            <consortium name="Ensembl"/>
        </authorList>
    </citation>
    <scope>IDENTIFICATION</scope>
</reference>
<dbReference type="Proteomes" id="UP000472241">
    <property type="component" value="Unplaced"/>
</dbReference>
<reference evidence="1" key="2">
    <citation type="submission" date="2025-09" db="UniProtKB">
        <authorList>
            <consortium name="Ensembl"/>
        </authorList>
    </citation>
    <scope>IDENTIFICATION</scope>
</reference>
<dbReference type="Ensembl" id="ENSLCNT00005005434.1">
    <property type="protein sequence ID" value="ENSLCNP00005004821.1"/>
    <property type="gene ID" value="ENSLCNG00005003256.1"/>
</dbReference>
<protein>
    <submittedName>
        <fullName evidence="1">Uncharacterized protein</fullName>
    </submittedName>
</protein>
<name>A0A667FRR9_LYNCA</name>
<keyword evidence="2" id="KW-1185">Reference proteome</keyword>
<organism evidence="1 2">
    <name type="scientific">Lynx canadensis</name>
    <name type="common">Canada lynx</name>
    <name type="synonym">Felis canadensis</name>
    <dbReference type="NCBI Taxonomy" id="61383"/>
    <lineage>
        <taxon>Eukaryota</taxon>
        <taxon>Metazoa</taxon>
        <taxon>Chordata</taxon>
        <taxon>Craniata</taxon>
        <taxon>Vertebrata</taxon>
        <taxon>Euteleostomi</taxon>
        <taxon>Mammalia</taxon>
        <taxon>Eutheria</taxon>
        <taxon>Laurasiatheria</taxon>
        <taxon>Carnivora</taxon>
        <taxon>Feliformia</taxon>
        <taxon>Felidae</taxon>
        <taxon>Felinae</taxon>
        <taxon>Lynx</taxon>
    </lineage>
</organism>
<sequence>MVFILSPVDVMYHIGRFVYTKPPLHPGNKSHLNVVTDFFNVLWGSVCKYFVEDFCIYVHQRYWPVALFFVVSLSGLVSG</sequence>
<proteinExistence type="predicted"/>
<dbReference type="AlphaFoldDB" id="A0A667FRR9"/>
<accession>A0A667FRR9</accession>